<dbReference type="STRING" id="1401.BK123_15945"/>
<evidence type="ECO:0000313" key="2">
    <source>
        <dbReference type="Proteomes" id="UP000187074"/>
    </source>
</evidence>
<comment type="caution">
    <text evidence="1">The sequence shown here is derived from an EMBL/GenBank/DDBJ whole genome shotgun (WGS) entry which is preliminary data.</text>
</comment>
<dbReference type="AlphaFoldDB" id="A0A1R1B0Q2"/>
<organism evidence="1 2">
    <name type="scientific">Paenibacillus lautus</name>
    <name type="common">Bacillus lautus</name>
    <dbReference type="NCBI Taxonomy" id="1401"/>
    <lineage>
        <taxon>Bacteria</taxon>
        <taxon>Bacillati</taxon>
        <taxon>Bacillota</taxon>
        <taxon>Bacilli</taxon>
        <taxon>Bacillales</taxon>
        <taxon>Paenibacillaceae</taxon>
        <taxon>Paenibacillus</taxon>
    </lineage>
</organism>
<protein>
    <submittedName>
        <fullName evidence="1">Uncharacterized protein</fullName>
    </submittedName>
</protein>
<reference evidence="1 2" key="1">
    <citation type="submission" date="2016-11" db="EMBL/GenBank/DDBJ databases">
        <title>Paenibacillus species isolates.</title>
        <authorList>
            <person name="Beno S.M."/>
        </authorList>
    </citation>
    <scope>NUCLEOTIDE SEQUENCE [LARGE SCALE GENOMIC DNA]</scope>
    <source>
        <strain evidence="1 2">FSL F4-0100</strain>
    </source>
</reference>
<dbReference type="EMBL" id="MRTF01000005">
    <property type="protein sequence ID" value="OME92118.1"/>
    <property type="molecule type" value="Genomic_DNA"/>
</dbReference>
<sequence length="61" mass="6725">MIPELLPGQSASWGRQTIVLQYVVPEDAEEGIVISRVIAFSDNGQRLEVATPLRITGEDEE</sequence>
<dbReference type="RefSeq" id="WP_076323378.1">
    <property type="nucleotide sequence ID" value="NZ_MRTF01000005.1"/>
</dbReference>
<accession>A0A1R1B0Q2</accession>
<dbReference type="Proteomes" id="UP000187074">
    <property type="component" value="Unassembled WGS sequence"/>
</dbReference>
<gene>
    <name evidence="1" type="ORF">BK123_15945</name>
</gene>
<name>A0A1R1B0Q2_PAELA</name>
<proteinExistence type="predicted"/>
<evidence type="ECO:0000313" key="1">
    <source>
        <dbReference type="EMBL" id="OME92118.1"/>
    </source>
</evidence>